<dbReference type="SMART" id="SM00256">
    <property type="entry name" value="FBOX"/>
    <property type="match status" value="1"/>
</dbReference>
<accession>A0AAD4KU97</accession>
<dbReference type="EMBL" id="JAJTJA010000007">
    <property type="protein sequence ID" value="KAH8696179.1"/>
    <property type="molecule type" value="Genomic_DNA"/>
</dbReference>
<protein>
    <recommendedName>
        <fullName evidence="1">F-box domain-containing protein</fullName>
    </recommendedName>
</protein>
<dbReference type="AlphaFoldDB" id="A0AAD4KU97"/>
<reference evidence="2" key="1">
    <citation type="submission" date="2021-12" db="EMBL/GenBank/DDBJ databases">
        <title>Convergent genome expansion in fungi linked to evolution of root-endophyte symbiosis.</title>
        <authorList>
            <consortium name="DOE Joint Genome Institute"/>
            <person name="Ke Y.-H."/>
            <person name="Bonito G."/>
            <person name="Liao H.-L."/>
            <person name="Looney B."/>
            <person name="Rojas-Flechas A."/>
            <person name="Nash J."/>
            <person name="Hameed K."/>
            <person name="Schadt C."/>
            <person name="Martin F."/>
            <person name="Crous P.W."/>
            <person name="Miettinen O."/>
            <person name="Magnuson J.K."/>
            <person name="Labbe J."/>
            <person name="Jacobson D."/>
            <person name="Doktycz M.J."/>
            <person name="Veneault-Fourrey C."/>
            <person name="Kuo A."/>
            <person name="Mondo S."/>
            <person name="Calhoun S."/>
            <person name="Riley R."/>
            <person name="Ohm R."/>
            <person name="LaButti K."/>
            <person name="Andreopoulos B."/>
            <person name="Pangilinan J."/>
            <person name="Nolan M."/>
            <person name="Tritt A."/>
            <person name="Clum A."/>
            <person name="Lipzen A."/>
            <person name="Daum C."/>
            <person name="Barry K."/>
            <person name="Grigoriev I.V."/>
            <person name="Vilgalys R."/>
        </authorList>
    </citation>
    <scope>NUCLEOTIDE SEQUENCE</scope>
    <source>
        <strain evidence="2">PMI_201</strain>
    </source>
</reference>
<dbReference type="GeneID" id="70252107"/>
<evidence type="ECO:0000313" key="3">
    <source>
        <dbReference type="Proteomes" id="UP001201262"/>
    </source>
</evidence>
<dbReference type="Proteomes" id="UP001201262">
    <property type="component" value="Unassembled WGS sequence"/>
</dbReference>
<dbReference type="SUPFAM" id="SSF81383">
    <property type="entry name" value="F-box domain"/>
    <property type="match status" value="1"/>
</dbReference>
<sequence>MSSDPLTSAIKYSNLLHLPLELLTSIFELLPNRDLKNARLTCRGLSNAARLRLNRVFISANPRNIEGVVEVVWDDSLLAITRDYRDFYMGGGYQYSDSSDDETSPGNDKPPDWFRRELEENLEHVLTGRVVPDDPDLPIHVATAQRAAALIPAKEAWSTVLTSEADVSALRYALERFPSLRRVTITPAAHGVLFHPLHQTPMIRDFPRELNYPIRYGWLAPKMPISGPEAPPSGGPNDAGVDPWHGFRVVTRVLAKARDHHHVVELVLDAVGLLSGISCRIFEGPCREYDDLTALLRQPGFRRLDLALIVGGEWHSDWVSFRNGYLSRMLAGAPDLEHVALSTSVESDPAADAEEKGSAGNARHLIPLRSIFPVDRWHRLRHFALSQFLVKQADVVKLLTALPETLRSVELSFLMFLDQGGNYRDMLAEMRKRLGSWREREEQARPKVVIGINSSGIHKMIGRAIWIDKEVGEFLYGAGENPFGTLYHKNSIRLGCGVVRDVFEPEFERPFVDWDTMEELGYYKKRPRRRSKLIEWF</sequence>
<evidence type="ECO:0000313" key="2">
    <source>
        <dbReference type="EMBL" id="KAH8696179.1"/>
    </source>
</evidence>
<name>A0AAD4KU97_9EURO</name>
<organism evidence="2 3">
    <name type="scientific">Talaromyces proteolyticus</name>
    <dbReference type="NCBI Taxonomy" id="1131652"/>
    <lineage>
        <taxon>Eukaryota</taxon>
        <taxon>Fungi</taxon>
        <taxon>Dikarya</taxon>
        <taxon>Ascomycota</taxon>
        <taxon>Pezizomycotina</taxon>
        <taxon>Eurotiomycetes</taxon>
        <taxon>Eurotiomycetidae</taxon>
        <taxon>Eurotiales</taxon>
        <taxon>Trichocomaceae</taxon>
        <taxon>Talaromyces</taxon>
        <taxon>Talaromyces sect. Bacilispori</taxon>
    </lineage>
</organism>
<gene>
    <name evidence="2" type="ORF">BGW36DRAFT_451291</name>
</gene>
<proteinExistence type="predicted"/>
<dbReference type="InterPro" id="IPR036047">
    <property type="entry name" value="F-box-like_dom_sf"/>
</dbReference>
<feature type="domain" description="F-box" evidence="1">
    <location>
        <begin position="12"/>
        <end position="60"/>
    </location>
</feature>
<keyword evidence="3" id="KW-1185">Reference proteome</keyword>
<dbReference type="PROSITE" id="PS50181">
    <property type="entry name" value="FBOX"/>
    <property type="match status" value="1"/>
</dbReference>
<comment type="caution">
    <text evidence="2">The sequence shown here is derived from an EMBL/GenBank/DDBJ whole genome shotgun (WGS) entry which is preliminary data.</text>
</comment>
<dbReference type="InterPro" id="IPR001810">
    <property type="entry name" value="F-box_dom"/>
</dbReference>
<dbReference type="RefSeq" id="XP_046071117.1">
    <property type="nucleotide sequence ID" value="XM_046221820.1"/>
</dbReference>
<dbReference type="Pfam" id="PF12937">
    <property type="entry name" value="F-box-like"/>
    <property type="match status" value="1"/>
</dbReference>
<evidence type="ECO:0000259" key="1">
    <source>
        <dbReference type="PROSITE" id="PS50181"/>
    </source>
</evidence>